<dbReference type="Proteomes" id="UP000682733">
    <property type="component" value="Unassembled WGS sequence"/>
</dbReference>
<feature type="compositionally biased region" description="Low complexity" evidence="9">
    <location>
        <begin position="345"/>
        <end position="360"/>
    </location>
</feature>
<feature type="domain" description="DH" evidence="11">
    <location>
        <begin position="394"/>
        <end position="589"/>
    </location>
</feature>
<dbReference type="Pfam" id="PF22697">
    <property type="entry name" value="SOS1_NGEF_PH"/>
    <property type="match status" value="1"/>
</dbReference>
<accession>A0A813WSJ3</accession>
<dbReference type="Gene3D" id="3.30.40.10">
    <property type="entry name" value="Zinc/RING finger domain, C3HC4 (zinc finger)"/>
    <property type="match status" value="1"/>
</dbReference>
<dbReference type="PANTHER" id="PTHR12673">
    <property type="entry name" value="FACIOGENITAL DYSPLASIA PROTEIN"/>
    <property type="match status" value="1"/>
</dbReference>
<dbReference type="GO" id="GO:0046847">
    <property type="term" value="P:filopodium assembly"/>
    <property type="evidence" value="ECO:0007669"/>
    <property type="project" value="TreeGrafter"/>
</dbReference>
<dbReference type="GO" id="GO:0008270">
    <property type="term" value="F:zinc ion binding"/>
    <property type="evidence" value="ECO:0007669"/>
    <property type="project" value="UniProtKB-KW"/>
</dbReference>
<feature type="region of interest" description="Disordered" evidence="9">
    <location>
        <begin position="291"/>
        <end position="389"/>
    </location>
</feature>
<dbReference type="PROSITE" id="PS50003">
    <property type="entry name" value="PH_DOMAIN"/>
    <property type="match status" value="1"/>
</dbReference>
<dbReference type="GO" id="GO:0005737">
    <property type="term" value="C:cytoplasm"/>
    <property type="evidence" value="ECO:0007669"/>
    <property type="project" value="TreeGrafter"/>
</dbReference>
<dbReference type="PANTHER" id="PTHR12673:SF241">
    <property type="entry name" value="DH DOMAIN-CONTAINING PROTEIN"/>
    <property type="match status" value="1"/>
</dbReference>
<evidence type="ECO:0000256" key="2">
    <source>
        <dbReference type="ARBA" id="ARBA00022490"/>
    </source>
</evidence>
<name>A0A813WSJ3_9BILA</name>
<dbReference type="EMBL" id="CAJOBA010002946">
    <property type="protein sequence ID" value="CAF3665007.1"/>
    <property type="molecule type" value="Genomic_DNA"/>
</dbReference>
<gene>
    <name evidence="13" type="ORF">GPM918_LOCUS6667</name>
    <name evidence="14" type="ORF">OVA965_LOCUS8636</name>
    <name evidence="15" type="ORF">SRO942_LOCUS6667</name>
    <name evidence="16" type="ORF">TMI583_LOCUS8632</name>
</gene>
<feature type="region of interest" description="Disordered" evidence="9">
    <location>
        <begin position="195"/>
        <end position="226"/>
    </location>
</feature>
<dbReference type="Gene3D" id="1.20.900.10">
    <property type="entry name" value="Dbl homology (DH) domain"/>
    <property type="match status" value="1"/>
</dbReference>
<comment type="caution">
    <text evidence="13">The sequence shown here is derived from an EMBL/GenBank/DDBJ whole genome shotgun (WGS) entry which is preliminary data.</text>
</comment>
<dbReference type="SUPFAM" id="SSF48065">
    <property type="entry name" value="DBL homology domain (DH-domain)"/>
    <property type="match status" value="1"/>
</dbReference>
<keyword evidence="17" id="KW-1185">Reference proteome</keyword>
<dbReference type="InterPro" id="IPR011011">
    <property type="entry name" value="Znf_FYVE_PHD"/>
</dbReference>
<dbReference type="EMBL" id="CAJNOQ010001039">
    <property type="protein sequence ID" value="CAF0862570.1"/>
    <property type="molecule type" value="Genomic_DNA"/>
</dbReference>
<organism evidence="13 17">
    <name type="scientific">Didymodactylos carnosus</name>
    <dbReference type="NCBI Taxonomy" id="1234261"/>
    <lineage>
        <taxon>Eukaryota</taxon>
        <taxon>Metazoa</taxon>
        <taxon>Spiralia</taxon>
        <taxon>Gnathifera</taxon>
        <taxon>Rotifera</taxon>
        <taxon>Eurotatoria</taxon>
        <taxon>Bdelloidea</taxon>
        <taxon>Philodinida</taxon>
        <taxon>Philodinidae</taxon>
        <taxon>Didymodactylos</taxon>
    </lineage>
</organism>
<dbReference type="SMART" id="SM00325">
    <property type="entry name" value="RhoGEF"/>
    <property type="match status" value="1"/>
</dbReference>
<dbReference type="Gene3D" id="2.30.29.30">
    <property type="entry name" value="Pleckstrin-homology domain (PH domain)/Phosphotyrosine-binding domain (PTB)"/>
    <property type="match status" value="1"/>
</dbReference>
<evidence type="ECO:0000256" key="6">
    <source>
        <dbReference type="ARBA" id="ARBA00022833"/>
    </source>
</evidence>
<feature type="compositionally biased region" description="Polar residues" evidence="9">
    <location>
        <begin position="254"/>
        <end position="269"/>
    </location>
</feature>
<dbReference type="InterPro" id="IPR000219">
    <property type="entry name" value="DH_dom"/>
</dbReference>
<keyword evidence="4" id="KW-0479">Metal-binding</keyword>
<keyword evidence="7" id="KW-0206">Cytoskeleton</keyword>
<dbReference type="SUPFAM" id="SSF57903">
    <property type="entry name" value="FYVE/PHD zinc finger"/>
    <property type="match status" value="1"/>
</dbReference>
<reference evidence="13" key="1">
    <citation type="submission" date="2021-02" db="EMBL/GenBank/DDBJ databases">
        <authorList>
            <person name="Nowell W R."/>
        </authorList>
    </citation>
    <scope>NUCLEOTIDE SEQUENCE</scope>
</reference>
<keyword evidence="2" id="KW-0963">Cytoplasm</keyword>
<feature type="domain" description="FYVE-type" evidence="12">
    <location>
        <begin position="779"/>
        <end position="846"/>
    </location>
</feature>
<dbReference type="EMBL" id="CAJNOK010002945">
    <property type="protein sequence ID" value="CAF0881355.1"/>
    <property type="molecule type" value="Genomic_DNA"/>
</dbReference>
<dbReference type="InterPro" id="IPR013083">
    <property type="entry name" value="Znf_RING/FYVE/PHD"/>
</dbReference>
<dbReference type="InterPro" id="IPR011993">
    <property type="entry name" value="PH-like_dom_sf"/>
</dbReference>
<keyword evidence="5 8" id="KW-0863">Zinc-finger</keyword>
<dbReference type="Pfam" id="PF00621">
    <property type="entry name" value="RhoGEF"/>
    <property type="match status" value="1"/>
</dbReference>
<proteinExistence type="predicted"/>
<comment type="subcellular location">
    <subcellularLocation>
        <location evidence="1">Cytoplasm</location>
        <location evidence="1">Cytoskeleton</location>
    </subcellularLocation>
</comment>
<feature type="region of interest" description="Disordered" evidence="9">
    <location>
        <begin position="254"/>
        <end position="279"/>
    </location>
</feature>
<dbReference type="SMART" id="SM00064">
    <property type="entry name" value="FYVE"/>
    <property type="match status" value="1"/>
</dbReference>
<evidence type="ECO:0000313" key="16">
    <source>
        <dbReference type="EMBL" id="CAF3665007.1"/>
    </source>
</evidence>
<evidence type="ECO:0000259" key="12">
    <source>
        <dbReference type="PROSITE" id="PS50178"/>
    </source>
</evidence>
<feature type="domain" description="PH" evidence="10">
    <location>
        <begin position="616"/>
        <end position="742"/>
    </location>
</feature>
<evidence type="ECO:0000256" key="7">
    <source>
        <dbReference type="ARBA" id="ARBA00023212"/>
    </source>
</evidence>
<keyword evidence="3" id="KW-0344">Guanine-nucleotide releasing factor</keyword>
<feature type="compositionally biased region" description="Polar residues" evidence="9">
    <location>
        <begin position="195"/>
        <end position="210"/>
    </location>
</feature>
<dbReference type="InterPro" id="IPR051092">
    <property type="entry name" value="FYVE_RhoGEF_PH"/>
</dbReference>
<dbReference type="GO" id="GO:0005856">
    <property type="term" value="C:cytoskeleton"/>
    <property type="evidence" value="ECO:0007669"/>
    <property type="project" value="UniProtKB-SubCell"/>
</dbReference>
<feature type="compositionally biased region" description="Low complexity" evidence="9">
    <location>
        <begin position="291"/>
        <end position="323"/>
    </location>
</feature>
<keyword evidence="6" id="KW-0862">Zinc</keyword>
<evidence type="ECO:0000259" key="10">
    <source>
        <dbReference type="PROSITE" id="PS50003"/>
    </source>
</evidence>
<evidence type="ECO:0000256" key="3">
    <source>
        <dbReference type="ARBA" id="ARBA00022658"/>
    </source>
</evidence>
<dbReference type="InterPro" id="IPR000306">
    <property type="entry name" value="Znf_FYVE"/>
</dbReference>
<dbReference type="PROSITE" id="PS50178">
    <property type="entry name" value="ZF_FYVE"/>
    <property type="match status" value="1"/>
</dbReference>
<dbReference type="InterPro" id="IPR017455">
    <property type="entry name" value="Znf_FYVE-rel"/>
</dbReference>
<dbReference type="SUPFAM" id="SSF50729">
    <property type="entry name" value="PH domain-like"/>
    <property type="match status" value="1"/>
</dbReference>
<feature type="compositionally biased region" description="Basic and acidic residues" evidence="9">
    <location>
        <begin position="380"/>
        <end position="389"/>
    </location>
</feature>
<dbReference type="OrthoDB" id="660555at2759"/>
<dbReference type="Proteomes" id="UP000681722">
    <property type="component" value="Unassembled WGS sequence"/>
</dbReference>
<evidence type="ECO:0000313" key="15">
    <source>
        <dbReference type="EMBL" id="CAF3650207.1"/>
    </source>
</evidence>
<evidence type="ECO:0000313" key="14">
    <source>
        <dbReference type="EMBL" id="CAF0881355.1"/>
    </source>
</evidence>
<dbReference type="InterPro" id="IPR001849">
    <property type="entry name" value="PH_domain"/>
</dbReference>
<evidence type="ECO:0000256" key="8">
    <source>
        <dbReference type="PROSITE-ProRule" id="PRU00091"/>
    </source>
</evidence>
<protein>
    <submittedName>
        <fullName evidence="13">Uncharacterized protein</fullName>
    </submittedName>
</protein>
<dbReference type="InterPro" id="IPR035899">
    <property type="entry name" value="DBL_dom_sf"/>
</dbReference>
<evidence type="ECO:0000256" key="4">
    <source>
        <dbReference type="ARBA" id="ARBA00022723"/>
    </source>
</evidence>
<dbReference type="AlphaFoldDB" id="A0A813WSJ3"/>
<evidence type="ECO:0000256" key="9">
    <source>
        <dbReference type="SAM" id="MobiDB-lite"/>
    </source>
</evidence>
<dbReference type="Pfam" id="PF01363">
    <property type="entry name" value="FYVE"/>
    <property type="match status" value="1"/>
</dbReference>
<feature type="region of interest" description="Disordered" evidence="9">
    <location>
        <begin position="118"/>
        <end position="152"/>
    </location>
</feature>
<evidence type="ECO:0000256" key="1">
    <source>
        <dbReference type="ARBA" id="ARBA00004245"/>
    </source>
</evidence>
<feature type="compositionally biased region" description="Low complexity" evidence="9">
    <location>
        <begin position="137"/>
        <end position="152"/>
    </location>
</feature>
<evidence type="ECO:0000259" key="11">
    <source>
        <dbReference type="PROSITE" id="PS50010"/>
    </source>
</evidence>
<sequence>MASSNNSKQFQFKNRNAYPLPHFDSSNRPLNNHLISPSHLLLSQRSKSFERDLDQDSIPFSKATFASNRNAFSPPPPSSISSIKNNLTITAQEKTPVATLRVLFDTNDVTKVERSVVHENNQRTKLTHRSPPPPPTTVTSISNSISRTSAPSTITSISTVAKSTSIQTPFKTITTQTTTISRNRIFSLGSITGNSEENSVKSINQPTISTVEPKEEKKNGYASEKSSAFGFSRRISLNGGNNNHDIKKQLYENSDNNNEQSLQSITSPRRSVVDTDSEAARSFTEIREFFQKQQEQQQPPDRSSLLKSTDSSNSRTNSSLFSRRLSKPEIPSLTNIPIQNNDYQSSSTNNTTPNHTSLNSPRYVEHSSDSSFSDEEEDFDQKHNDSSNSDLTDKLCKCIEELWTTEKTYVNTLYVLSSKLPAEVKRSCGTDDQLVVQFNSTYKPLLGALQAIYKLHCDTILPKITSYVNKSKISQETANSNVWSVLRDNSQFISVLYKDYYVRISESQAKLDDLCKSHSSLNDAMLNVQTMMGSLYPMTQLNCPNQRLLRYILCMKTYMKYLDKKPKEYELTKSIHDELDRIACDCQEALTVSSVVLNDLNDRLDNKFECYKDQRKLLWCGPLKKQSPRTNREVAQRYIILFSDCMLVCNEISQKKLEIKKELSIKNMTIDENHSTNNNNNNNNNMPLTMVNTTSSLLTDLPQQQHQQCRFRVNAIEKSYEFIADDEKDKQIWIKKIEQAIDEYSKRITHIVPRESRSSITASSNSNLLGFRAPTWVNDVDVSRCQLCNTKFPSFNIVRINVSNKHHCRACGKAVCNSCSSKKLTLEYNKTLGESRVCDVCYTELATPTKHASFTASSARTQSQGVTRDPDRTILFSDFRYESKSIWMALQEDFILHIYGARLDKAEDFAIKLDTICDCLCDRETYTITIRETITSKPHVFVLDTTHQMTYFDAWCEAIEAARASTCPSWYTKKRDSSDSGVSTRS</sequence>
<dbReference type="GO" id="GO:0007010">
    <property type="term" value="P:cytoskeleton organization"/>
    <property type="evidence" value="ECO:0007669"/>
    <property type="project" value="TreeGrafter"/>
</dbReference>
<dbReference type="EMBL" id="CAJOBC010001039">
    <property type="protein sequence ID" value="CAF3650207.1"/>
    <property type="molecule type" value="Genomic_DNA"/>
</dbReference>
<feature type="compositionally biased region" description="Polar residues" evidence="9">
    <location>
        <begin position="332"/>
        <end position="344"/>
    </location>
</feature>
<dbReference type="InterPro" id="IPR055251">
    <property type="entry name" value="SOS1_NGEF_PH"/>
</dbReference>
<evidence type="ECO:0000313" key="17">
    <source>
        <dbReference type="Proteomes" id="UP000663829"/>
    </source>
</evidence>
<dbReference type="PROSITE" id="PS50010">
    <property type="entry name" value="DH_2"/>
    <property type="match status" value="1"/>
</dbReference>
<dbReference type="GO" id="GO:0005085">
    <property type="term" value="F:guanyl-nucleotide exchange factor activity"/>
    <property type="evidence" value="ECO:0007669"/>
    <property type="project" value="UniProtKB-KW"/>
</dbReference>
<dbReference type="Proteomes" id="UP000663829">
    <property type="component" value="Unassembled WGS sequence"/>
</dbReference>
<evidence type="ECO:0000313" key="13">
    <source>
        <dbReference type="EMBL" id="CAF0862570.1"/>
    </source>
</evidence>
<dbReference type="SMART" id="SM00233">
    <property type="entry name" value="PH"/>
    <property type="match status" value="1"/>
</dbReference>
<evidence type="ECO:0000256" key="5">
    <source>
        <dbReference type="ARBA" id="ARBA00022771"/>
    </source>
</evidence>
<dbReference type="Proteomes" id="UP000677228">
    <property type="component" value="Unassembled WGS sequence"/>
</dbReference>